<keyword evidence="6 10" id="KW-1133">Transmembrane helix</keyword>
<keyword evidence="4 10" id="KW-0812">Transmembrane</keyword>
<accession>A0A139WMV2</accession>
<evidence type="ECO:0000313" key="11">
    <source>
        <dbReference type="EMBL" id="KYB29213.1"/>
    </source>
</evidence>
<feature type="transmembrane region" description="Helical" evidence="10">
    <location>
        <begin position="30"/>
        <end position="48"/>
    </location>
</feature>
<evidence type="ECO:0000313" key="12">
    <source>
        <dbReference type="Proteomes" id="UP000007266"/>
    </source>
</evidence>
<keyword evidence="3 10" id="KW-0808">Transferase</keyword>
<dbReference type="AlphaFoldDB" id="A0A139WMV2"/>
<feature type="transmembrane region" description="Helical" evidence="10">
    <location>
        <begin position="140"/>
        <end position="157"/>
    </location>
</feature>
<dbReference type="OMA" id="YYFVAAV"/>
<feature type="transmembrane region" description="Helical" evidence="10">
    <location>
        <begin position="197"/>
        <end position="218"/>
    </location>
</feature>
<dbReference type="STRING" id="7070.A0A139WMV2"/>
<dbReference type="GO" id="GO:0019367">
    <property type="term" value="P:fatty acid elongation, saturated fatty acid"/>
    <property type="evidence" value="ECO:0000318"/>
    <property type="project" value="GO_Central"/>
</dbReference>
<evidence type="ECO:0000256" key="8">
    <source>
        <dbReference type="ARBA" id="ARBA00023136"/>
    </source>
</evidence>
<keyword evidence="12" id="KW-1185">Reference proteome</keyword>
<dbReference type="InterPro" id="IPR002076">
    <property type="entry name" value="ELO_fam"/>
</dbReference>
<evidence type="ECO:0000256" key="4">
    <source>
        <dbReference type="ARBA" id="ARBA00022692"/>
    </source>
</evidence>
<feature type="transmembrane region" description="Helical" evidence="10">
    <location>
        <begin position="163"/>
        <end position="185"/>
    </location>
</feature>
<evidence type="ECO:0000256" key="6">
    <source>
        <dbReference type="ARBA" id="ARBA00022989"/>
    </source>
</evidence>
<dbReference type="GO" id="GO:0034626">
    <property type="term" value="P:fatty acid elongation, polyunsaturated fatty acid"/>
    <property type="evidence" value="ECO:0000318"/>
    <property type="project" value="GO_Central"/>
</dbReference>
<keyword evidence="2 10" id="KW-0444">Lipid biosynthesis</keyword>
<reference evidence="11 12" key="2">
    <citation type="journal article" date="2010" name="Nucleic Acids Res.">
        <title>BeetleBase in 2010: revisions to provide comprehensive genomic information for Tribolium castaneum.</title>
        <authorList>
            <person name="Kim H.S."/>
            <person name="Murphy T."/>
            <person name="Xia J."/>
            <person name="Caragea D."/>
            <person name="Park Y."/>
            <person name="Beeman R.W."/>
            <person name="Lorenzen M.D."/>
            <person name="Butcher S."/>
            <person name="Manak J.R."/>
            <person name="Brown S.J."/>
        </authorList>
    </citation>
    <scope>GENOME REANNOTATION</scope>
    <source>
        <strain evidence="11 12">Georgia GA2</strain>
    </source>
</reference>
<comment type="subcellular location">
    <subcellularLocation>
        <location evidence="1">Membrane</location>
        <topology evidence="1">Multi-pass membrane protein</topology>
    </subcellularLocation>
</comment>
<protein>
    <recommendedName>
        <fullName evidence="10">Elongation of very long chain fatty acids protein</fullName>
        <ecNumber evidence="10">2.3.1.199</ecNumber>
    </recommendedName>
    <alternativeName>
        <fullName evidence="10">Very-long-chain 3-oxoacyl-CoA synthase</fullName>
    </alternativeName>
</protein>
<dbReference type="PANTHER" id="PTHR11157">
    <property type="entry name" value="FATTY ACID ACYL TRANSFERASE-RELATED"/>
    <property type="match status" value="1"/>
</dbReference>
<gene>
    <name evidence="11" type="primary">AUGUSTUS-3.0.2_32136</name>
    <name evidence="11" type="ORF">TcasGA2_TC032136</name>
</gene>
<evidence type="ECO:0000256" key="5">
    <source>
        <dbReference type="ARBA" id="ARBA00022832"/>
    </source>
</evidence>
<keyword evidence="9 10" id="KW-0275">Fatty acid biosynthesis</keyword>
<dbReference type="Proteomes" id="UP000007266">
    <property type="component" value="Linkage group 2"/>
</dbReference>
<dbReference type="GO" id="GO:0009922">
    <property type="term" value="F:fatty acid elongase activity"/>
    <property type="evidence" value="ECO:0000318"/>
    <property type="project" value="GO_Central"/>
</dbReference>
<dbReference type="EMBL" id="KQ971312">
    <property type="protein sequence ID" value="KYB29213.1"/>
    <property type="molecule type" value="Genomic_DNA"/>
</dbReference>
<feature type="transmembrane region" description="Helical" evidence="10">
    <location>
        <begin position="110"/>
        <end position="128"/>
    </location>
</feature>
<evidence type="ECO:0000256" key="1">
    <source>
        <dbReference type="ARBA" id="ARBA00004141"/>
    </source>
</evidence>
<feature type="transmembrane region" description="Helical" evidence="10">
    <location>
        <begin position="60"/>
        <end position="79"/>
    </location>
</feature>
<dbReference type="GO" id="GO:0030148">
    <property type="term" value="P:sphingolipid biosynthetic process"/>
    <property type="evidence" value="ECO:0000318"/>
    <property type="project" value="GO_Central"/>
</dbReference>
<feature type="transmembrane region" description="Helical" evidence="10">
    <location>
        <begin position="224"/>
        <end position="243"/>
    </location>
</feature>
<comment type="similarity">
    <text evidence="10">Belongs to the ELO family.</text>
</comment>
<dbReference type="GO" id="GO:0005789">
    <property type="term" value="C:endoplasmic reticulum membrane"/>
    <property type="evidence" value="ECO:0000318"/>
    <property type="project" value="GO_Central"/>
</dbReference>
<reference evidence="11 12" key="1">
    <citation type="journal article" date="2008" name="Nature">
        <title>The genome of the model beetle and pest Tribolium castaneum.</title>
        <authorList>
            <consortium name="Tribolium Genome Sequencing Consortium"/>
            <person name="Richards S."/>
            <person name="Gibbs R.A."/>
            <person name="Weinstock G.M."/>
            <person name="Brown S.J."/>
            <person name="Denell R."/>
            <person name="Beeman R.W."/>
            <person name="Gibbs R."/>
            <person name="Beeman R.W."/>
            <person name="Brown S.J."/>
            <person name="Bucher G."/>
            <person name="Friedrich M."/>
            <person name="Grimmelikhuijzen C.J."/>
            <person name="Klingler M."/>
            <person name="Lorenzen M."/>
            <person name="Richards S."/>
            <person name="Roth S."/>
            <person name="Schroder R."/>
            <person name="Tautz D."/>
            <person name="Zdobnov E.M."/>
            <person name="Muzny D."/>
            <person name="Gibbs R.A."/>
            <person name="Weinstock G.M."/>
            <person name="Attaway T."/>
            <person name="Bell S."/>
            <person name="Buhay C.J."/>
            <person name="Chandrabose M.N."/>
            <person name="Chavez D."/>
            <person name="Clerk-Blankenburg K.P."/>
            <person name="Cree A."/>
            <person name="Dao M."/>
            <person name="Davis C."/>
            <person name="Chacko J."/>
            <person name="Dinh H."/>
            <person name="Dugan-Rocha S."/>
            <person name="Fowler G."/>
            <person name="Garner T.T."/>
            <person name="Garnes J."/>
            <person name="Gnirke A."/>
            <person name="Hawes A."/>
            <person name="Hernandez J."/>
            <person name="Hines S."/>
            <person name="Holder M."/>
            <person name="Hume J."/>
            <person name="Jhangiani S.N."/>
            <person name="Joshi V."/>
            <person name="Khan Z.M."/>
            <person name="Jackson L."/>
            <person name="Kovar C."/>
            <person name="Kowis A."/>
            <person name="Lee S."/>
            <person name="Lewis L.R."/>
            <person name="Margolis J."/>
            <person name="Morgan M."/>
            <person name="Nazareth L.V."/>
            <person name="Nguyen N."/>
            <person name="Okwuonu G."/>
            <person name="Parker D."/>
            <person name="Richards S."/>
            <person name="Ruiz S.J."/>
            <person name="Santibanez J."/>
            <person name="Savard J."/>
            <person name="Scherer S.E."/>
            <person name="Schneider B."/>
            <person name="Sodergren E."/>
            <person name="Tautz D."/>
            <person name="Vattahil S."/>
            <person name="Villasana D."/>
            <person name="White C.S."/>
            <person name="Wright R."/>
            <person name="Park Y."/>
            <person name="Beeman R.W."/>
            <person name="Lord J."/>
            <person name="Oppert B."/>
            <person name="Lorenzen M."/>
            <person name="Brown S."/>
            <person name="Wang L."/>
            <person name="Savard J."/>
            <person name="Tautz D."/>
            <person name="Richards S."/>
            <person name="Weinstock G."/>
            <person name="Gibbs R.A."/>
            <person name="Liu Y."/>
            <person name="Worley K."/>
            <person name="Weinstock G."/>
            <person name="Elsik C.G."/>
            <person name="Reese J.T."/>
            <person name="Elhaik E."/>
            <person name="Landan G."/>
            <person name="Graur D."/>
            <person name="Arensburger P."/>
            <person name="Atkinson P."/>
            <person name="Beeman R.W."/>
            <person name="Beidler J."/>
            <person name="Brown S.J."/>
            <person name="Demuth J.P."/>
            <person name="Drury D.W."/>
            <person name="Du Y.Z."/>
            <person name="Fujiwara H."/>
            <person name="Lorenzen M."/>
            <person name="Maselli V."/>
            <person name="Osanai M."/>
            <person name="Park Y."/>
            <person name="Robertson H.M."/>
            <person name="Tu Z."/>
            <person name="Wang J.J."/>
            <person name="Wang S."/>
            <person name="Richards S."/>
            <person name="Song H."/>
            <person name="Zhang L."/>
            <person name="Sodergren E."/>
            <person name="Werner D."/>
            <person name="Stanke M."/>
            <person name="Morgenstern B."/>
            <person name="Solovyev V."/>
            <person name="Kosarev P."/>
            <person name="Brown G."/>
            <person name="Chen H.C."/>
            <person name="Ermolaeva O."/>
            <person name="Hlavina W."/>
            <person name="Kapustin Y."/>
            <person name="Kiryutin B."/>
            <person name="Kitts P."/>
            <person name="Maglott D."/>
            <person name="Pruitt K."/>
            <person name="Sapojnikov V."/>
            <person name="Souvorov A."/>
            <person name="Mackey A.J."/>
            <person name="Waterhouse R.M."/>
            <person name="Wyder S."/>
            <person name="Zdobnov E.M."/>
            <person name="Zdobnov E.M."/>
            <person name="Wyder S."/>
            <person name="Kriventseva E.V."/>
            <person name="Kadowaki T."/>
            <person name="Bork P."/>
            <person name="Aranda M."/>
            <person name="Bao R."/>
            <person name="Beermann A."/>
            <person name="Berns N."/>
            <person name="Bolognesi R."/>
            <person name="Bonneton F."/>
            <person name="Bopp D."/>
            <person name="Brown S.J."/>
            <person name="Bucher G."/>
            <person name="Butts T."/>
            <person name="Chaumot A."/>
            <person name="Denell R.E."/>
            <person name="Ferrier D.E."/>
            <person name="Friedrich M."/>
            <person name="Gordon C.M."/>
            <person name="Jindra M."/>
            <person name="Klingler M."/>
            <person name="Lan Q."/>
            <person name="Lattorff H.M."/>
            <person name="Laudet V."/>
            <person name="von Levetsow C."/>
            <person name="Liu Z."/>
            <person name="Lutz R."/>
            <person name="Lynch J.A."/>
            <person name="da Fonseca R.N."/>
            <person name="Posnien N."/>
            <person name="Reuter R."/>
            <person name="Roth S."/>
            <person name="Savard J."/>
            <person name="Schinko J.B."/>
            <person name="Schmitt C."/>
            <person name="Schoppmeier M."/>
            <person name="Schroder R."/>
            <person name="Shippy T.D."/>
            <person name="Simonnet F."/>
            <person name="Marques-Souza H."/>
            <person name="Tautz D."/>
            <person name="Tomoyasu Y."/>
            <person name="Trauner J."/>
            <person name="Van der Zee M."/>
            <person name="Vervoort M."/>
            <person name="Wittkopp N."/>
            <person name="Wimmer E.A."/>
            <person name="Yang X."/>
            <person name="Jones A.K."/>
            <person name="Sattelle D.B."/>
            <person name="Ebert P.R."/>
            <person name="Nelson D."/>
            <person name="Scott J.G."/>
            <person name="Beeman R.W."/>
            <person name="Muthukrishnan S."/>
            <person name="Kramer K.J."/>
            <person name="Arakane Y."/>
            <person name="Beeman R.W."/>
            <person name="Zhu Q."/>
            <person name="Hogenkamp D."/>
            <person name="Dixit R."/>
            <person name="Oppert B."/>
            <person name="Jiang H."/>
            <person name="Zou Z."/>
            <person name="Marshall J."/>
            <person name="Elpidina E."/>
            <person name="Vinokurov K."/>
            <person name="Oppert C."/>
            <person name="Zou Z."/>
            <person name="Evans J."/>
            <person name="Lu Z."/>
            <person name="Zhao P."/>
            <person name="Sumathipala N."/>
            <person name="Altincicek B."/>
            <person name="Vilcinskas A."/>
            <person name="Williams M."/>
            <person name="Hultmark D."/>
            <person name="Hetru C."/>
            <person name="Jiang H."/>
            <person name="Grimmelikhuijzen C.J."/>
            <person name="Hauser F."/>
            <person name="Cazzamali G."/>
            <person name="Williamson M."/>
            <person name="Park Y."/>
            <person name="Li B."/>
            <person name="Tanaka Y."/>
            <person name="Predel R."/>
            <person name="Neupert S."/>
            <person name="Schachtner J."/>
            <person name="Verleyen P."/>
            <person name="Raible F."/>
            <person name="Bork P."/>
            <person name="Friedrich M."/>
            <person name="Walden K.K."/>
            <person name="Robertson H.M."/>
            <person name="Angeli S."/>
            <person name="Foret S."/>
            <person name="Bucher G."/>
            <person name="Schuetz S."/>
            <person name="Maleszka R."/>
            <person name="Wimmer E.A."/>
            <person name="Beeman R.W."/>
            <person name="Lorenzen M."/>
            <person name="Tomoyasu Y."/>
            <person name="Miller S.C."/>
            <person name="Grossmann D."/>
            <person name="Bucher G."/>
        </authorList>
    </citation>
    <scope>NUCLEOTIDE SEQUENCE [LARGE SCALE GENOMIC DNA]</scope>
    <source>
        <strain evidence="11 12">Georgia GA2</strain>
    </source>
</reference>
<keyword evidence="5 10" id="KW-0276">Fatty acid metabolism</keyword>
<comment type="catalytic activity">
    <reaction evidence="10">
        <text>a very-long-chain acyl-CoA + malonyl-CoA + H(+) = a very-long-chain 3-oxoacyl-CoA + CO2 + CoA</text>
        <dbReference type="Rhea" id="RHEA:32727"/>
        <dbReference type="ChEBI" id="CHEBI:15378"/>
        <dbReference type="ChEBI" id="CHEBI:16526"/>
        <dbReference type="ChEBI" id="CHEBI:57287"/>
        <dbReference type="ChEBI" id="CHEBI:57384"/>
        <dbReference type="ChEBI" id="CHEBI:90725"/>
        <dbReference type="ChEBI" id="CHEBI:90736"/>
        <dbReference type="EC" id="2.3.1.199"/>
    </reaction>
</comment>
<evidence type="ECO:0000256" key="3">
    <source>
        <dbReference type="ARBA" id="ARBA00022679"/>
    </source>
</evidence>
<evidence type="ECO:0000256" key="10">
    <source>
        <dbReference type="RuleBase" id="RU361115"/>
    </source>
</evidence>
<dbReference type="EC" id="2.3.1.199" evidence="10"/>
<dbReference type="PANTHER" id="PTHR11157:SF113">
    <property type="entry name" value="ELONGATION OF VERY LONG CHAIN FATTY ACIDS PROTEIN"/>
    <property type="match status" value="1"/>
</dbReference>
<organism evidence="11 12">
    <name type="scientific">Tribolium castaneum</name>
    <name type="common">Red flour beetle</name>
    <dbReference type="NCBI Taxonomy" id="7070"/>
    <lineage>
        <taxon>Eukaryota</taxon>
        <taxon>Metazoa</taxon>
        <taxon>Ecdysozoa</taxon>
        <taxon>Arthropoda</taxon>
        <taxon>Hexapoda</taxon>
        <taxon>Insecta</taxon>
        <taxon>Pterygota</taxon>
        <taxon>Neoptera</taxon>
        <taxon>Endopterygota</taxon>
        <taxon>Coleoptera</taxon>
        <taxon>Polyphaga</taxon>
        <taxon>Cucujiformia</taxon>
        <taxon>Tenebrionidae</taxon>
        <taxon>Tenebrionidae incertae sedis</taxon>
        <taxon>Tribolium</taxon>
    </lineage>
</organism>
<evidence type="ECO:0000256" key="2">
    <source>
        <dbReference type="ARBA" id="ARBA00022516"/>
    </source>
</evidence>
<dbReference type="Pfam" id="PF01151">
    <property type="entry name" value="ELO"/>
    <property type="match status" value="1"/>
</dbReference>
<evidence type="ECO:0000256" key="9">
    <source>
        <dbReference type="ARBA" id="ARBA00023160"/>
    </source>
</evidence>
<sequence length="260" mass="30789">MLDYYNYLIYELEDPLIKNKPLLNSPFPSLAFLATYLLLIYVVLPQYMKNKEPYKLKTIILLYNLFQIVFCTYFVYQYLTPLSDPLVNWNCDYFTYEDTPKSQRRSKICYYVYLIKIAELVETVFFVLRKKYKQISGLHVYHHTSTLLLVWFLTKYYSGGVTAFWFMLNSGVHVLMYTYYLVASLGFQRATNFFKPIMTLIQMIQFIIVMIHGSQIMLNPNCGLPSVVFMVAVPDAVLLFYMFGKFFKATYLRADKKKVK</sequence>
<dbReference type="GO" id="GO:0034625">
    <property type="term" value="P:fatty acid elongation, monounsaturated fatty acid"/>
    <property type="evidence" value="ECO:0000318"/>
    <property type="project" value="GO_Central"/>
</dbReference>
<keyword evidence="8 10" id="KW-0472">Membrane</keyword>
<evidence type="ECO:0000256" key="7">
    <source>
        <dbReference type="ARBA" id="ARBA00023098"/>
    </source>
</evidence>
<proteinExistence type="inferred from homology"/>
<keyword evidence="7 10" id="KW-0443">Lipid metabolism</keyword>
<dbReference type="InParanoid" id="A0A139WMV2"/>
<name>A0A139WMV2_TRICA</name>
<dbReference type="GO" id="GO:0042761">
    <property type="term" value="P:very long-chain fatty acid biosynthetic process"/>
    <property type="evidence" value="ECO:0000318"/>
    <property type="project" value="GO_Central"/>
</dbReference>